<feature type="region of interest" description="Disordered" evidence="1">
    <location>
        <begin position="45"/>
        <end position="69"/>
    </location>
</feature>
<name>A0A0L9UIJ7_PHAAN</name>
<proteinExistence type="predicted"/>
<protein>
    <submittedName>
        <fullName evidence="2">Uncharacterized protein</fullName>
    </submittedName>
</protein>
<dbReference type="AlphaFoldDB" id="A0A0L9UIJ7"/>
<evidence type="ECO:0000313" key="2">
    <source>
        <dbReference type="EMBL" id="KOM42573.1"/>
    </source>
</evidence>
<dbReference type="EMBL" id="CM003375">
    <property type="protein sequence ID" value="KOM42573.1"/>
    <property type="molecule type" value="Genomic_DNA"/>
</dbReference>
<evidence type="ECO:0000256" key="1">
    <source>
        <dbReference type="SAM" id="MobiDB-lite"/>
    </source>
</evidence>
<reference evidence="3" key="1">
    <citation type="journal article" date="2015" name="Proc. Natl. Acad. Sci. U.S.A.">
        <title>Genome sequencing of adzuki bean (Vigna angularis) provides insight into high starch and low fat accumulation and domestication.</title>
        <authorList>
            <person name="Yang K."/>
            <person name="Tian Z."/>
            <person name="Chen C."/>
            <person name="Luo L."/>
            <person name="Zhao B."/>
            <person name="Wang Z."/>
            <person name="Yu L."/>
            <person name="Li Y."/>
            <person name="Sun Y."/>
            <person name="Li W."/>
            <person name="Chen Y."/>
            <person name="Li Y."/>
            <person name="Zhang Y."/>
            <person name="Ai D."/>
            <person name="Zhao J."/>
            <person name="Shang C."/>
            <person name="Ma Y."/>
            <person name="Wu B."/>
            <person name="Wang M."/>
            <person name="Gao L."/>
            <person name="Sun D."/>
            <person name="Zhang P."/>
            <person name="Guo F."/>
            <person name="Wang W."/>
            <person name="Li Y."/>
            <person name="Wang J."/>
            <person name="Varshney R.K."/>
            <person name="Wang J."/>
            <person name="Ling H.Q."/>
            <person name="Wan P."/>
        </authorList>
    </citation>
    <scope>NUCLEOTIDE SEQUENCE</scope>
    <source>
        <strain evidence="3">cv. Jingnong 6</strain>
    </source>
</reference>
<gene>
    <name evidence="2" type="ORF">LR48_Vigan05g017700</name>
</gene>
<sequence length="276" mass="31666">MHFLPSFSGSVPPKASHKKQIGRSNRMRKKLVVFMVVGIAMESEEKNGEKSDIKGGRREEGSREDFKVSATCSPNTESVNLAIICGHREPPESPSRLCLRGTCLFGHHCAFLPQRRVGRLRRCLRYRQDVGHMKRLRFEGVQSPLRAHRPPSVVPRRPPNRCLWRRPTIFSKLLCAYWLADSEEMMPKPKEEQEVRKVVIRKESFGDSELEGLEQFCSWTQSDNSVLLNESFYEENDVERQNCCLTPLFMKGLVLSSRIMLPSATFYKKLGVGCHL</sequence>
<feature type="region of interest" description="Disordered" evidence="1">
    <location>
        <begin position="1"/>
        <end position="23"/>
    </location>
</feature>
<dbReference type="Gramene" id="KOM42573">
    <property type="protein sequence ID" value="KOM42573"/>
    <property type="gene ID" value="LR48_Vigan05g017700"/>
</dbReference>
<organism evidence="2 3">
    <name type="scientific">Phaseolus angularis</name>
    <name type="common">Azuki bean</name>
    <name type="synonym">Vigna angularis</name>
    <dbReference type="NCBI Taxonomy" id="3914"/>
    <lineage>
        <taxon>Eukaryota</taxon>
        <taxon>Viridiplantae</taxon>
        <taxon>Streptophyta</taxon>
        <taxon>Embryophyta</taxon>
        <taxon>Tracheophyta</taxon>
        <taxon>Spermatophyta</taxon>
        <taxon>Magnoliopsida</taxon>
        <taxon>eudicotyledons</taxon>
        <taxon>Gunneridae</taxon>
        <taxon>Pentapetalae</taxon>
        <taxon>rosids</taxon>
        <taxon>fabids</taxon>
        <taxon>Fabales</taxon>
        <taxon>Fabaceae</taxon>
        <taxon>Papilionoideae</taxon>
        <taxon>50 kb inversion clade</taxon>
        <taxon>NPAAA clade</taxon>
        <taxon>indigoferoid/millettioid clade</taxon>
        <taxon>Phaseoleae</taxon>
        <taxon>Vigna</taxon>
    </lineage>
</organism>
<evidence type="ECO:0000313" key="3">
    <source>
        <dbReference type="Proteomes" id="UP000053144"/>
    </source>
</evidence>
<dbReference type="Proteomes" id="UP000053144">
    <property type="component" value="Chromosome 5"/>
</dbReference>
<accession>A0A0L9UIJ7</accession>
<feature type="compositionally biased region" description="Basic and acidic residues" evidence="1">
    <location>
        <begin position="45"/>
        <end position="67"/>
    </location>
</feature>